<comment type="caution">
    <text evidence="8">The sequence shown here is derived from an EMBL/GenBank/DDBJ whole genome shotgun (WGS) entry which is preliminary data.</text>
</comment>
<organism evidence="8">
    <name type="scientific">mine drainage metagenome</name>
    <dbReference type="NCBI Taxonomy" id="410659"/>
    <lineage>
        <taxon>unclassified sequences</taxon>
        <taxon>metagenomes</taxon>
        <taxon>ecological metagenomes</taxon>
    </lineage>
</organism>
<dbReference type="EMBL" id="CABP01000038">
    <property type="protein sequence ID" value="CBI03994.1"/>
    <property type="molecule type" value="Genomic_DNA"/>
</dbReference>
<comment type="subcellular location">
    <subcellularLocation>
        <location evidence="1">Membrane</location>
    </subcellularLocation>
</comment>
<keyword evidence="6" id="KW-0564">Palmitate</keyword>
<evidence type="ECO:0000256" key="2">
    <source>
        <dbReference type="ARBA" id="ARBA00022452"/>
    </source>
</evidence>
<dbReference type="Gene3D" id="2.20.200.10">
    <property type="entry name" value="Outer membrane efflux proteins (OEP)"/>
    <property type="match status" value="1"/>
</dbReference>
<evidence type="ECO:0000256" key="1">
    <source>
        <dbReference type="ARBA" id="ARBA00004370"/>
    </source>
</evidence>
<protein>
    <submittedName>
        <fullName evidence="8">Putative RND efflux system outer membrane lipoprotein NodT</fullName>
    </submittedName>
</protein>
<dbReference type="NCBIfam" id="TIGR01845">
    <property type="entry name" value="outer_NodT"/>
    <property type="match status" value="1"/>
</dbReference>
<gene>
    <name evidence="8" type="ORF">CARN5_2580</name>
</gene>
<keyword evidence="2" id="KW-1134">Transmembrane beta strand</keyword>
<keyword evidence="5" id="KW-0472">Membrane</keyword>
<dbReference type="InterPro" id="IPR003423">
    <property type="entry name" value="OMP_efflux"/>
</dbReference>
<keyword evidence="7 8" id="KW-0449">Lipoprotein</keyword>
<reference evidence="8" key="1">
    <citation type="submission" date="2009-10" db="EMBL/GenBank/DDBJ databases">
        <title>Diversity of trophic interactions inside an arsenic-rich microbial ecosystem.</title>
        <authorList>
            <person name="Bertin P.N."/>
            <person name="Heinrich-Salmeron A."/>
            <person name="Pelletier E."/>
            <person name="Goulhen-Chollet F."/>
            <person name="Arsene-Ploetze F."/>
            <person name="Gallien S."/>
            <person name="Calteau A."/>
            <person name="Vallenet D."/>
            <person name="Casiot C."/>
            <person name="Chane-Woon-Ming B."/>
            <person name="Giloteaux L."/>
            <person name="Barakat M."/>
            <person name="Bonnefoy V."/>
            <person name="Bruneel O."/>
            <person name="Chandler M."/>
            <person name="Cleiss J."/>
            <person name="Duran R."/>
            <person name="Elbaz-Poulichet F."/>
            <person name="Fonknechten N."/>
            <person name="Lauga B."/>
            <person name="Mornico D."/>
            <person name="Ortet P."/>
            <person name="Schaeffer C."/>
            <person name="Siguier P."/>
            <person name="Alexander Thil Smith A."/>
            <person name="Van Dorsselaer A."/>
            <person name="Weissenbach J."/>
            <person name="Medigue C."/>
            <person name="Le Paslier D."/>
        </authorList>
    </citation>
    <scope>NUCLEOTIDE SEQUENCE</scope>
</reference>
<evidence type="ECO:0000256" key="3">
    <source>
        <dbReference type="ARBA" id="ARBA00022692"/>
    </source>
</evidence>
<dbReference type="PANTHER" id="PTHR30203:SF20">
    <property type="entry name" value="MULTIDRUG RESISTANCE OUTER MEMBRANE PROTEIN MDTP-RELATED"/>
    <property type="match status" value="1"/>
</dbReference>
<name>E6Q9W8_9ZZZZ</name>
<evidence type="ECO:0000256" key="4">
    <source>
        <dbReference type="ARBA" id="ARBA00022729"/>
    </source>
</evidence>
<keyword evidence="3" id="KW-0812">Transmembrane</keyword>
<dbReference type="GO" id="GO:0015562">
    <property type="term" value="F:efflux transmembrane transporter activity"/>
    <property type="evidence" value="ECO:0007669"/>
    <property type="project" value="InterPro"/>
</dbReference>
<dbReference type="Gene3D" id="1.20.1600.10">
    <property type="entry name" value="Outer membrane efflux proteins (OEP)"/>
    <property type="match status" value="1"/>
</dbReference>
<proteinExistence type="predicted"/>
<sequence>MKRRIALILPLLLLLDACARLPSHLPGGKMAQNTQISGTLAYVDGHNGVLTGTWPVSNWWTSAQLPALNTLITEALRDNPSLRVASARILQAKAAAADQHAALLPHFSAAASVTQEYFSRQGLHAPLNGKTITYGALNPLEMRYHLDLWGRDSDRVRAALGEVRVHQADYAEAKLLLSTQLAWHYLLLAGDVQRLRQLDRAEALHTSLLHLEQQRWHDGLSDARVVYLQEEARAGARQSVADMQAAIAQQRYILAALVGHGPDWGRDIPAEPLPTLSTITMPRNLPLRLIAHRPDIVAARWETEVAAQQVGAARAAFYPDVNIALFAGWNSIHLGDLFSPGNLAHALGPVISLPIFEGGRLRAQLKEKNALYIATEDHYRATILGAVREIASRLATWRQIRQKLRAQRQMIFAAEHTTALAKSAFHSGITDKAEAYSAQIQETEIKNQLLALKMQNAQSWVLLHSALGGGYTSRKNPA</sequence>
<keyword evidence="4" id="KW-0732">Signal</keyword>
<evidence type="ECO:0000256" key="6">
    <source>
        <dbReference type="ARBA" id="ARBA00023139"/>
    </source>
</evidence>
<dbReference type="AlphaFoldDB" id="E6Q9W8"/>
<evidence type="ECO:0000256" key="7">
    <source>
        <dbReference type="ARBA" id="ARBA00023288"/>
    </source>
</evidence>
<accession>E6Q9W8</accession>
<dbReference type="InterPro" id="IPR010131">
    <property type="entry name" value="MdtP/NodT-like"/>
</dbReference>
<dbReference type="PANTHER" id="PTHR30203">
    <property type="entry name" value="OUTER MEMBRANE CATION EFFLUX PROTEIN"/>
    <property type="match status" value="1"/>
</dbReference>
<evidence type="ECO:0000256" key="5">
    <source>
        <dbReference type="ARBA" id="ARBA00023136"/>
    </source>
</evidence>
<dbReference type="GO" id="GO:0016020">
    <property type="term" value="C:membrane"/>
    <property type="evidence" value="ECO:0007669"/>
    <property type="project" value="UniProtKB-SubCell"/>
</dbReference>
<dbReference type="SUPFAM" id="SSF56954">
    <property type="entry name" value="Outer membrane efflux proteins (OEP)"/>
    <property type="match status" value="1"/>
</dbReference>
<dbReference type="Pfam" id="PF02321">
    <property type="entry name" value="OEP"/>
    <property type="match status" value="2"/>
</dbReference>
<evidence type="ECO:0000313" key="8">
    <source>
        <dbReference type="EMBL" id="CBI03994.1"/>
    </source>
</evidence>